<reference evidence="8 9" key="2">
    <citation type="journal article" date="2013" name="PLoS ONE">
        <title>Whole genome mapping and re-organization of the nuclear and mitochondrial genomes of Babesia microti isolates.</title>
        <authorList>
            <person name="Cornillot E."/>
            <person name="Dassouli A."/>
            <person name="Garg A."/>
            <person name="Pachikara N."/>
            <person name="Randazzo S."/>
            <person name="Depoix D."/>
            <person name="Carcy B."/>
            <person name="Delbecq S."/>
            <person name="Frutos R."/>
            <person name="Silva J.C."/>
            <person name="Sutton R."/>
            <person name="Krause P.J."/>
            <person name="Mamoun C.B."/>
        </authorList>
    </citation>
    <scope>NUCLEOTIDE SEQUENCE [LARGE SCALE GENOMIC DNA]</scope>
    <source>
        <strain evidence="8 9">RI</strain>
    </source>
</reference>
<dbReference type="RefSeq" id="XP_012650233.1">
    <property type="nucleotide sequence ID" value="XM_012794779.1"/>
</dbReference>
<keyword evidence="3" id="KW-0805">Transcription regulation</keyword>
<dbReference type="GO" id="GO:0042393">
    <property type="term" value="F:histone binding"/>
    <property type="evidence" value="ECO:0007669"/>
    <property type="project" value="TreeGrafter"/>
</dbReference>
<dbReference type="Proteomes" id="UP000002899">
    <property type="component" value="Chromosome IV"/>
</dbReference>
<dbReference type="OrthoDB" id="29755at2759"/>
<accession>I7JDI6</accession>
<proteinExistence type="inferred from homology"/>
<gene>
    <name evidence="8" type="ORF">BmR1_04g08210</name>
</gene>
<dbReference type="VEuPathDB" id="PiroplasmaDB:BmR1_04g08210"/>
<dbReference type="SUPFAM" id="SSF101546">
    <property type="entry name" value="ASF1-like"/>
    <property type="match status" value="1"/>
</dbReference>
<name>I7JDI6_BABMR</name>
<evidence type="ECO:0000256" key="6">
    <source>
        <dbReference type="ARBA" id="ARBA00023242"/>
    </source>
</evidence>
<dbReference type="AlphaFoldDB" id="I7JDI6"/>
<organism evidence="8 9">
    <name type="scientific">Babesia microti (strain RI)</name>
    <dbReference type="NCBI Taxonomy" id="1133968"/>
    <lineage>
        <taxon>Eukaryota</taxon>
        <taxon>Sar</taxon>
        <taxon>Alveolata</taxon>
        <taxon>Apicomplexa</taxon>
        <taxon>Aconoidasida</taxon>
        <taxon>Piroplasmida</taxon>
        <taxon>Babesiidae</taxon>
        <taxon>Babesia</taxon>
    </lineage>
</organism>
<keyword evidence="6" id="KW-0539">Nucleus</keyword>
<evidence type="ECO:0000256" key="2">
    <source>
        <dbReference type="ARBA" id="ARBA00006051"/>
    </source>
</evidence>
<keyword evidence="4" id="KW-0804">Transcription</keyword>
<evidence type="ECO:0000256" key="3">
    <source>
        <dbReference type="ARBA" id="ARBA00023015"/>
    </source>
</evidence>
<dbReference type="KEGG" id="bmic:BmR1_04g08210"/>
<comment type="subcellular location">
    <subcellularLocation>
        <location evidence="1">Nucleus</location>
    </subcellularLocation>
</comment>
<dbReference type="InterPro" id="IPR036747">
    <property type="entry name" value="ASF1-like_sf"/>
</dbReference>
<feature type="region of interest" description="Disordered" evidence="7">
    <location>
        <begin position="161"/>
        <end position="199"/>
    </location>
</feature>
<dbReference type="GeneID" id="24426278"/>
<evidence type="ECO:0000313" key="9">
    <source>
        <dbReference type="Proteomes" id="UP000002899"/>
    </source>
</evidence>
<reference evidence="8 9" key="3">
    <citation type="journal article" date="2016" name="Sci. Rep.">
        <title>Genome-wide diversity and gene expression profiling of Babesia microti isolates identify polymorphic genes that mediate host-pathogen interactions.</title>
        <authorList>
            <person name="Silva J.C."/>
            <person name="Cornillot E."/>
            <person name="McCracken C."/>
            <person name="Usmani-Brown S."/>
            <person name="Dwivedi A."/>
            <person name="Ifeonu O.O."/>
            <person name="Crabtree J."/>
            <person name="Gotia H.T."/>
            <person name="Virji A.Z."/>
            <person name="Reynes C."/>
            <person name="Colinge J."/>
            <person name="Kumar V."/>
            <person name="Lawres L."/>
            <person name="Pazzi J.E."/>
            <person name="Pablo J.V."/>
            <person name="Hung C."/>
            <person name="Brancato J."/>
            <person name="Kumari P."/>
            <person name="Orvis J."/>
            <person name="Tretina K."/>
            <person name="Chibucos M."/>
            <person name="Ott S."/>
            <person name="Sadzewicz L."/>
            <person name="Sengamalay N."/>
            <person name="Shetty A.C."/>
            <person name="Su Q."/>
            <person name="Tallon L."/>
            <person name="Fraser C.M."/>
            <person name="Frutos R."/>
            <person name="Molina D.M."/>
            <person name="Krause P.J."/>
            <person name="Ben Mamoun C."/>
        </authorList>
    </citation>
    <scope>NUCLEOTIDE SEQUENCE [LARGE SCALE GENOMIC DNA]</scope>
    <source>
        <strain evidence="8 9">RI</strain>
    </source>
</reference>
<sequence length="199" mass="22946">MSIINVTNIKVGNNCSRVTDPLVFRIEFESLGELKHDIEWKIIYITTNCDDDNTNKEIVLDEIYLGPIKRGVLAFEFNVDPPDYKLLGDNILGIQAILVTSSYNNQEFIRIGYYVNNTYEDEELRECPPVDPIIDKIVRCIIEQPRVTRFPIEWDKPEYIDDSVDNGDLDQQLQEPIDISEEESSKEDGKHTNTVEAVF</sequence>
<evidence type="ECO:0000256" key="1">
    <source>
        <dbReference type="ARBA" id="ARBA00004123"/>
    </source>
</evidence>
<dbReference type="EMBL" id="LN871599">
    <property type="protein sequence ID" value="CCF75825.1"/>
    <property type="molecule type" value="Genomic_DNA"/>
</dbReference>
<dbReference type="InterPro" id="IPR006818">
    <property type="entry name" value="ASF1-like"/>
</dbReference>
<evidence type="ECO:0000256" key="5">
    <source>
        <dbReference type="ARBA" id="ARBA00023186"/>
    </source>
</evidence>
<comment type="similarity">
    <text evidence="2">Belongs to the ASF1 family.</text>
</comment>
<dbReference type="Pfam" id="PF04729">
    <property type="entry name" value="ASF1_hist_chap"/>
    <property type="match status" value="1"/>
</dbReference>
<evidence type="ECO:0000256" key="7">
    <source>
        <dbReference type="SAM" id="MobiDB-lite"/>
    </source>
</evidence>
<protein>
    <submittedName>
        <fullName evidence="8">Histone chaperone ASF1</fullName>
    </submittedName>
</protein>
<dbReference type="GO" id="GO:0006335">
    <property type="term" value="P:DNA replication-dependent chromatin assembly"/>
    <property type="evidence" value="ECO:0007669"/>
    <property type="project" value="TreeGrafter"/>
</dbReference>
<keyword evidence="9" id="KW-1185">Reference proteome</keyword>
<dbReference type="GO" id="GO:0000785">
    <property type="term" value="C:chromatin"/>
    <property type="evidence" value="ECO:0007669"/>
    <property type="project" value="TreeGrafter"/>
</dbReference>
<dbReference type="Gene3D" id="2.60.40.1490">
    <property type="entry name" value="Histone chaperone ASF1-like"/>
    <property type="match status" value="1"/>
</dbReference>
<evidence type="ECO:0000313" key="8">
    <source>
        <dbReference type="EMBL" id="CCF75825.1"/>
    </source>
</evidence>
<reference evidence="8 9" key="1">
    <citation type="journal article" date="2012" name="Nucleic Acids Res.">
        <title>Sequencing of the smallest Apicomplexan genome from the human pathogen Babesia microti.</title>
        <authorList>
            <person name="Cornillot E."/>
            <person name="Hadj-Kaddour K."/>
            <person name="Dassouli A."/>
            <person name="Noel B."/>
            <person name="Ranwez V."/>
            <person name="Vacherie B."/>
            <person name="Augagneur Y."/>
            <person name="Bres V."/>
            <person name="Duclos A."/>
            <person name="Randazzo S."/>
            <person name="Carcy B."/>
            <person name="Debierre-Grockiego F."/>
            <person name="Delbecq S."/>
            <person name="Moubri-Menage K."/>
            <person name="Shams-Eldin H."/>
            <person name="Usmani-Brown S."/>
            <person name="Bringaud F."/>
            <person name="Wincker P."/>
            <person name="Vivares C.P."/>
            <person name="Schwarz R.T."/>
            <person name="Schetters T.P."/>
            <person name="Krause P.J."/>
            <person name="Gorenflot A."/>
            <person name="Berry V."/>
            <person name="Barbe V."/>
            <person name="Ben Mamoun C."/>
        </authorList>
    </citation>
    <scope>NUCLEOTIDE SEQUENCE [LARGE SCALE GENOMIC DNA]</scope>
    <source>
        <strain evidence="8 9">RI</strain>
    </source>
</reference>
<keyword evidence="5" id="KW-0143">Chaperone</keyword>
<evidence type="ECO:0000256" key="4">
    <source>
        <dbReference type="ARBA" id="ARBA00023163"/>
    </source>
</evidence>
<dbReference type="PANTHER" id="PTHR12040:SF0">
    <property type="entry name" value="HISTONE CHAPERONE ASF1"/>
    <property type="match status" value="1"/>
</dbReference>
<dbReference type="GO" id="GO:0005634">
    <property type="term" value="C:nucleus"/>
    <property type="evidence" value="ECO:0007669"/>
    <property type="project" value="UniProtKB-SubCell"/>
</dbReference>
<dbReference type="PANTHER" id="PTHR12040">
    <property type="entry name" value="ANTI-SILENCING PROTEIN 1"/>
    <property type="match status" value="1"/>
</dbReference>